<dbReference type="InterPro" id="IPR001802">
    <property type="entry name" value="MerP/CopZ"/>
</dbReference>
<proteinExistence type="predicted"/>
<dbReference type="Pfam" id="PF00403">
    <property type="entry name" value="HMA"/>
    <property type="match status" value="1"/>
</dbReference>
<dbReference type="InterPro" id="IPR036163">
    <property type="entry name" value="HMA_dom_sf"/>
</dbReference>
<feature type="domain" description="HMA" evidence="2">
    <location>
        <begin position="43"/>
        <end position="109"/>
    </location>
</feature>
<organism evidence="3">
    <name type="scientific">marine sediment metagenome</name>
    <dbReference type="NCBI Taxonomy" id="412755"/>
    <lineage>
        <taxon>unclassified sequences</taxon>
        <taxon>metagenomes</taxon>
        <taxon>ecological metagenomes</taxon>
    </lineage>
</organism>
<accession>A0A0F9V804</accession>
<dbReference type="InterPro" id="IPR017969">
    <property type="entry name" value="Heavy-metal-associated_CS"/>
</dbReference>
<dbReference type="CDD" id="cd00371">
    <property type="entry name" value="HMA"/>
    <property type="match status" value="1"/>
</dbReference>
<evidence type="ECO:0000313" key="3">
    <source>
        <dbReference type="EMBL" id="KKO00115.1"/>
    </source>
</evidence>
<dbReference type="SUPFAM" id="SSF55008">
    <property type="entry name" value="HMA, heavy metal-associated domain"/>
    <property type="match status" value="1"/>
</dbReference>
<gene>
    <name evidence="3" type="ORF">LCGC14_0128810</name>
</gene>
<dbReference type="PRINTS" id="PR00946">
    <property type="entry name" value="HGSCAVENGER"/>
</dbReference>
<dbReference type="Gene3D" id="3.30.70.100">
    <property type="match status" value="1"/>
</dbReference>
<evidence type="ECO:0000256" key="1">
    <source>
        <dbReference type="ARBA" id="ARBA00022723"/>
    </source>
</evidence>
<dbReference type="EMBL" id="LAZR01000042">
    <property type="protein sequence ID" value="KKO00115.1"/>
    <property type="molecule type" value="Genomic_DNA"/>
</dbReference>
<name>A0A0F9V804_9ZZZZ</name>
<dbReference type="InterPro" id="IPR006121">
    <property type="entry name" value="HMA_dom"/>
</dbReference>
<reference evidence="3" key="1">
    <citation type="journal article" date="2015" name="Nature">
        <title>Complex archaea that bridge the gap between prokaryotes and eukaryotes.</title>
        <authorList>
            <person name="Spang A."/>
            <person name="Saw J.H."/>
            <person name="Jorgensen S.L."/>
            <person name="Zaremba-Niedzwiedzka K."/>
            <person name="Martijn J."/>
            <person name="Lind A.E."/>
            <person name="van Eijk R."/>
            <person name="Schleper C."/>
            <person name="Guy L."/>
            <person name="Ettema T.J."/>
        </authorList>
    </citation>
    <scope>NUCLEOTIDE SEQUENCE</scope>
</reference>
<dbReference type="PROSITE" id="PS50846">
    <property type="entry name" value="HMA_2"/>
    <property type="match status" value="1"/>
</dbReference>
<dbReference type="GO" id="GO:0046872">
    <property type="term" value="F:metal ion binding"/>
    <property type="evidence" value="ECO:0007669"/>
    <property type="project" value="UniProtKB-KW"/>
</dbReference>
<dbReference type="AlphaFoldDB" id="A0A0F9V804"/>
<evidence type="ECO:0000259" key="2">
    <source>
        <dbReference type="PROSITE" id="PS50846"/>
    </source>
</evidence>
<comment type="caution">
    <text evidence="3">The sequence shown here is derived from an EMBL/GenBank/DDBJ whole genome shotgun (WGS) entry which is preliminary data.</text>
</comment>
<protein>
    <recommendedName>
        <fullName evidence="2">HMA domain-containing protein</fullName>
    </recommendedName>
</protein>
<sequence>MRNLFLIPFVVLMLFSINANAKCCPVSKTDKTVAVNNNLQTVKTVKFKITGITCAGCSNTIYKALKEVDGVIEHSVEYPGDIAIIEFDDTKTNIEALKKVVEEKGYKVEIVKERNEGKV</sequence>
<dbReference type="FunFam" id="3.30.70.100:FF:000001">
    <property type="entry name" value="ATPase copper transporting beta"/>
    <property type="match status" value="1"/>
</dbReference>
<keyword evidence="1" id="KW-0479">Metal-binding</keyword>
<dbReference type="PROSITE" id="PS01047">
    <property type="entry name" value="HMA_1"/>
    <property type="match status" value="1"/>
</dbReference>